<reference evidence="5" key="1">
    <citation type="submission" date="2020-10" db="EMBL/GenBank/DDBJ databases">
        <authorList>
            <person name="Gilroy R."/>
        </authorList>
    </citation>
    <scope>NUCLEOTIDE SEQUENCE</scope>
    <source>
        <strain evidence="5">ChiBcec6-7307</strain>
    </source>
</reference>
<dbReference type="Pfam" id="PF08220">
    <property type="entry name" value="HTH_DeoR"/>
    <property type="match status" value="1"/>
</dbReference>
<dbReference type="SUPFAM" id="SSF100950">
    <property type="entry name" value="NagB/RpiA/CoA transferase-like"/>
    <property type="match status" value="1"/>
</dbReference>
<dbReference type="SMART" id="SM00420">
    <property type="entry name" value="HTH_DEOR"/>
    <property type="match status" value="1"/>
</dbReference>
<dbReference type="PANTHER" id="PTHR30363:SF44">
    <property type="entry name" value="AGA OPERON TRANSCRIPTIONAL REPRESSOR-RELATED"/>
    <property type="match status" value="1"/>
</dbReference>
<dbReference type="InterPro" id="IPR014036">
    <property type="entry name" value="DeoR-like_C"/>
</dbReference>
<dbReference type="SMART" id="SM01134">
    <property type="entry name" value="DeoRC"/>
    <property type="match status" value="1"/>
</dbReference>
<dbReference type="EMBL" id="DVOS01000057">
    <property type="protein sequence ID" value="HIV23609.1"/>
    <property type="molecule type" value="Genomic_DNA"/>
</dbReference>
<feature type="domain" description="HTH deoR-type" evidence="4">
    <location>
        <begin position="3"/>
        <end position="58"/>
    </location>
</feature>
<dbReference type="InterPro" id="IPR036388">
    <property type="entry name" value="WH-like_DNA-bd_sf"/>
</dbReference>
<protein>
    <submittedName>
        <fullName evidence="5">DeoR/GlpR transcriptional regulator</fullName>
    </submittedName>
</protein>
<dbReference type="InterPro" id="IPR036390">
    <property type="entry name" value="WH_DNA-bd_sf"/>
</dbReference>
<evidence type="ECO:0000313" key="6">
    <source>
        <dbReference type="Proteomes" id="UP000886889"/>
    </source>
</evidence>
<dbReference type="Gene3D" id="1.10.10.10">
    <property type="entry name" value="Winged helix-like DNA-binding domain superfamily/Winged helix DNA-binding domain"/>
    <property type="match status" value="1"/>
</dbReference>
<dbReference type="Pfam" id="PF00455">
    <property type="entry name" value="DeoRC"/>
    <property type="match status" value="1"/>
</dbReference>
<sequence length="250" mass="28182">MLAIARKQAIREQLQEYKSVRITELAAALNVTKETIRRDLRDMEQAGELIRTHGGAYILDGVQNDIDITTRQVLKMPEKEIIAQKCDSLIQSGDYIFLDWSTTAWTIARTIAHRRLTVLTPSLKIANILSTSDTVRLFVVGGEYSASSQSFTGNSAARNMEQYFVDKAIISCRSVNMEFGITDTNDNDATLHRLALEHAQEKYLAIDYSKLDKTSFSRVAPVSDLNGIIMDRSFSLPWIKFLGSNQVHIY</sequence>
<organism evidence="5 6">
    <name type="scientific">Candidatus Merdiplasma excrementigallinarum</name>
    <dbReference type="NCBI Taxonomy" id="2840864"/>
    <lineage>
        <taxon>Bacteria</taxon>
        <taxon>Bacillati</taxon>
        <taxon>Bacillota</taxon>
        <taxon>Clostridia</taxon>
        <taxon>Lachnospirales</taxon>
        <taxon>Lachnospiraceae</taxon>
        <taxon>Lachnospiraceae incertae sedis</taxon>
        <taxon>Candidatus Merdiplasma</taxon>
    </lineage>
</organism>
<dbReference type="PROSITE" id="PS00894">
    <property type="entry name" value="HTH_DEOR_1"/>
    <property type="match status" value="1"/>
</dbReference>
<dbReference type="GO" id="GO:0003677">
    <property type="term" value="F:DNA binding"/>
    <property type="evidence" value="ECO:0007669"/>
    <property type="project" value="UniProtKB-KW"/>
</dbReference>
<keyword evidence="1" id="KW-0805">Transcription regulation</keyword>
<dbReference type="InterPro" id="IPR037171">
    <property type="entry name" value="NagB/RpiA_transferase-like"/>
</dbReference>
<dbReference type="PANTHER" id="PTHR30363">
    <property type="entry name" value="HTH-TYPE TRANSCRIPTIONAL REGULATOR SRLR-RELATED"/>
    <property type="match status" value="1"/>
</dbReference>
<dbReference type="AlphaFoldDB" id="A0A9D1NZC8"/>
<keyword evidence="3" id="KW-0804">Transcription</keyword>
<dbReference type="SUPFAM" id="SSF46785">
    <property type="entry name" value="Winged helix' DNA-binding domain"/>
    <property type="match status" value="1"/>
</dbReference>
<proteinExistence type="predicted"/>
<dbReference type="InterPro" id="IPR050313">
    <property type="entry name" value="Carb_Metab_HTH_regulators"/>
</dbReference>
<dbReference type="InterPro" id="IPR001034">
    <property type="entry name" value="DeoR_HTH"/>
</dbReference>
<reference evidence="5" key="2">
    <citation type="journal article" date="2021" name="PeerJ">
        <title>Extensive microbial diversity within the chicken gut microbiome revealed by metagenomics and culture.</title>
        <authorList>
            <person name="Gilroy R."/>
            <person name="Ravi A."/>
            <person name="Getino M."/>
            <person name="Pursley I."/>
            <person name="Horton D.L."/>
            <person name="Alikhan N.F."/>
            <person name="Baker D."/>
            <person name="Gharbi K."/>
            <person name="Hall N."/>
            <person name="Watson M."/>
            <person name="Adriaenssens E.M."/>
            <person name="Foster-Nyarko E."/>
            <person name="Jarju S."/>
            <person name="Secka A."/>
            <person name="Antonio M."/>
            <person name="Oren A."/>
            <person name="Chaudhuri R.R."/>
            <person name="La Ragione R."/>
            <person name="Hildebrand F."/>
            <person name="Pallen M.J."/>
        </authorList>
    </citation>
    <scope>NUCLEOTIDE SEQUENCE</scope>
    <source>
        <strain evidence="5">ChiBcec6-7307</strain>
    </source>
</reference>
<evidence type="ECO:0000313" key="5">
    <source>
        <dbReference type="EMBL" id="HIV23609.1"/>
    </source>
</evidence>
<comment type="caution">
    <text evidence="5">The sequence shown here is derived from an EMBL/GenBank/DDBJ whole genome shotgun (WGS) entry which is preliminary data.</text>
</comment>
<gene>
    <name evidence="5" type="ORF">IAC80_06685</name>
</gene>
<dbReference type="GO" id="GO:0003700">
    <property type="term" value="F:DNA-binding transcription factor activity"/>
    <property type="evidence" value="ECO:0007669"/>
    <property type="project" value="InterPro"/>
</dbReference>
<accession>A0A9D1NZC8</accession>
<evidence type="ECO:0000256" key="2">
    <source>
        <dbReference type="ARBA" id="ARBA00023125"/>
    </source>
</evidence>
<dbReference type="PRINTS" id="PR00037">
    <property type="entry name" value="HTHLACR"/>
</dbReference>
<name>A0A9D1NZC8_9FIRM</name>
<dbReference type="PROSITE" id="PS51000">
    <property type="entry name" value="HTH_DEOR_2"/>
    <property type="match status" value="1"/>
</dbReference>
<keyword evidence="2" id="KW-0238">DNA-binding</keyword>
<evidence type="ECO:0000259" key="4">
    <source>
        <dbReference type="PROSITE" id="PS51000"/>
    </source>
</evidence>
<evidence type="ECO:0000256" key="1">
    <source>
        <dbReference type="ARBA" id="ARBA00023015"/>
    </source>
</evidence>
<dbReference type="InterPro" id="IPR018356">
    <property type="entry name" value="Tscrpt_reg_HTH_DeoR_CS"/>
</dbReference>
<evidence type="ECO:0000256" key="3">
    <source>
        <dbReference type="ARBA" id="ARBA00023163"/>
    </source>
</evidence>
<dbReference type="Proteomes" id="UP000886889">
    <property type="component" value="Unassembled WGS sequence"/>
</dbReference>